<feature type="compositionally biased region" description="Basic and acidic residues" evidence="1">
    <location>
        <begin position="71"/>
        <end position="95"/>
    </location>
</feature>
<dbReference type="EMBL" id="ASPP01026114">
    <property type="protein sequence ID" value="ETO07488.1"/>
    <property type="molecule type" value="Genomic_DNA"/>
</dbReference>
<evidence type="ECO:0000256" key="1">
    <source>
        <dbReference type="SAM" id="MobiDB-lite"/>
    </source>
</evidence>
<reference evidence="2 3" key="1">
    <citation type="journal article" date="2013" name="Curr. Biol.">
        <title>The Genome of the Foraminiferan Reticulomyxa filosa.</title>
        <authorList>
            <person name="Glockner G."/>
            <person name="Hulsmann N."/>
            <person name="Schleicher M."/>
            <person name="Noegel A.A."/>
            <person name="Eichinger L."/>
            <person name="Gallinger C."/>
            <person name="Pawlowski J."/>
            <person name="Sierra R."/>
            <person name="Euteneuer U."/>
            <person name="Pillet L."/>
            <person name="Moustafa A."/>
            <person name="Platzer M."/>
            <person name="Groth M."/>
            <person name="Szafranski K."/>
            <person name="Schliwa M."/>
        </authorList>
    </citation>
    <scope>NUCLEOTIDE SEQUENCE [LARGE SCALE GENOMIC DNA]</scope>
</reference>
<protein>
    <submittedName>
        <fullName evidence="2">Uncharacterized protein</fullName>
    </submittedName>
</protein>
<proteinExistence type="predicted"/>
<gene>
    <name evidence="2" type="ORF">RFI_29904</name>
</gene>
<keyword evidence="3" id="KW-1185">Reference proteome</keyword>
<evidence type="ECO:0000313" key="3">
    <source>
        <dbReference type="Proteomes" id="UP000023152"/>
    </source>
</evidence>
<organism evidence="2 3">
    <name type="scientific">Reticulomyxa filosa</name>
    <dbReference type="NCBI Taxonomy" id="46433"/>
    <lineage>
        <taxon>Eukaryota</taxon>
        <taxon>Sar</taxon>
        <taxon>Rhizaria</taxon>
        <taxon>Retaria</taxon>
        <taxon>Foraminifera</taxon>
        <taxon>Monothalamids</taxon>
        <taxon>Reticulomyxidae</taxon>
        <taxon>Reticulomyxa</taxon>
    </lineage>
</organism>
<dbReference type="Proteomes" id="UP000023152">
    <property type="component" value="Unassembled WGS sequence"/>
</dbReference>
<evidence type="ECO:0000313" key="2">
    <source>
        <dbReference type="EMBL" id="ETO07488.1"/>
    </source>
</evidence>
<accession>X6LZZ3</accession>
<name>X6LZZ3_RETFI</name>
<comment type="caution">
    <text evidence="2">The sequence shown here is derived from an EMBL/GenBank/DDBJ whole genome shotgun (WGS) entry which is preliminary data.</text>
</comment>
<feature type="region of interest" description="Disordered" evidence="1">
    <location>
        <begin position="53"/>
        <end position="102"/>
    </location>
</feature>
<sequence>MDEIKDNVPKQHRRMSYDSGKIAMSGQGTRRRGSIYYQSSVIIDRRVEENIDGLDNGAQPEAFGGGIGPKEPSDGCDKEPSQGERRDENGERGIEVDGSGSMISSYKDMTMTMVNVNENTAITDDIYNARKNELLRAFDEFDTIIDGNDEDQQTNSLMIIIIIRSI</sequence>
<feature type="region of interest" description="Disordered" evidence="1">
    <location>
        <begin position="1"/>
        <end position="35"/>
    </location>
</feature>
<dbReference type="AlphaFoldDB" id="X6LZZ3"/>